<reference evidence="1" key="1">
    <citation type="submission" date="2020-09" db="EMBL/GenBank/DDBJ databases">
        <title>Novel species of Mucilaginibacter isolated from a glacier on the Tibetan Plateau.</title>
        <authorList>
            <person name="Liu Q."/>
            <person name="Xin Y.-H."/>
        </authorList>
    </citation>
    <scope>NUCLEOTIDE SEQUENCE</scope>
    <source>
        <strain evidence="1">ZB1P21</strain>
    </source>
</reference>
<protein>
    <recommendedName>
        <fullName evidence="3">Chromosomal replication initiator DnaA C-terminal domain-containing protein</fullName>
    </recommendedName>
</protein>
<sequence length="96" mass="10971">MTIEETIILVKAVTGVQVDQLKRKEAEYPTFARLIAIVLMDEENYANTAIATALTLTRSHTHRALNRASELLITNKQFKRMYLSCIEAMTRLEESK</sequence>
<keyword evidence="2" id="KW-1185">Reference proteome</keyword>
<dbReference type="RefSeq" id="WP_191164027.1">
    <property type="nucleotide sequence ID" value="NZ_JACWMX010000005.1"/>
</dbReference>
<gene>
    <name evidence="1" type="ORF">IDJ76_14370</name>
</gene>
<proteinExistence type="predicted"/>
<accession>A0A926NQS8</accession>
<evidence type="ECO:0008006" key="3">
    <source>
        <dbReference type="Google" id="ProtNLM"/>
    </source>
</evidence>
<name>A0A926NQS8_9SPHI</name>
<dbReference type="Proteomes" id="UP000619078">
    <property type="component" value="Unassembled WGS sequence"/>
</dbReference>
<dbReference type="EMBL" id="JACWMX010000005">
    <property type="protein sequence ID" value="MBD1394291.1"/>
    <property type="molecule type" value="Genomic_DNA"/>
</dbReference>
<evidence type="ECO:0000313" key="2">
    <source>
        <dbReference type="Proteomes" id="UP000619078"/>
    </source>
</evidence>
<comment type="caution">
    <text evidence="1">The sequence shown here is derived from an EMBL/GenBank/DDBJ whole genome shotgun (WGS) entry which is preliminary data.</text>
</comment>
<organism evidence="1 2">
    <name type="scientific">Mucilaginibacter glaciei</name>
    <dbReference type="NCBI Taxonomy" id="2772109"/>
    <lineage>
        <taxon>Bacteria</taxon>
        <taxon>Pseudomonadati</taxon>
        <taxon>Bacteroidota</taxon>
        <taxon>Sphingobacteriia</taxon>
        <taxon>Sphingobacteriales</taxon>
        <taxon>Sphingobacteriaceae</taxon>
        <taxon>Mucilaginibacter</taxon>
    </lineage>
</organism>
<dbReference type="AlphaFoldDB" id="A0A926NQS8"/>
<evidence type="ECO:0000313" key="1">
    <source>
        <dbReference type="EMBL" id="MBD1394291.1"/>
    </source>
</evidence>